<gene>
    <name evidence="2" type="ORF">CIT31_29915</name>
</gene>
<dbReference type="EMBL" id="NPKH01000037">
    <property type="protein sequence ID" value="PAP92173.1"/>
    <property type="molecule type" value="Genomic_DNA"/>
</dbReference>
<dbReference type="AlphaFoldDB" id="A0A271K8S3"/>
<evidence type="ECO:0000313" key="3">
    <source>
        <dbReference type="Proteomes" id="UP000215931"/>
    </source>
</evidence>
<proteinExistence type="predicted"/>
<accession>A0A271K8S3</accession>
<evidence type="ECO:0000313" key="2">
    <source>
        <dbReference type="EMBL" id="PAP92173.1"/>
    </source>
</evidence>
<reference evidence="2 3" key="1">
    <citation type="submission" date="2017-08" db="EMBL/GenBank/DDBJ databases">
        <title>Mesorhizobium wenxinae sp. nov., a novel rhizobial species isolated from root nodules of chickpea (Cicer arietinum L.).</title>
        <authorList>
            <person name="Zhang J."/>
        </authorList>
    </citation>
    <scope>NUCLEOTIDE SEQUENCE [LARGE SCALE GENOMIC DNA]</scope>
    <source>
        <strain evidence="3">WYCCWR 10019</strain>
    </source>
</reference>
<dbReference type="OrthoDB" id="9798709at2"/>
<dbReference type="Proteomes" id="UP000215931">
    <property type="component" value="Unassembled WGS sequence"/>
</dbReference>
<dbReference type="Gene3D" id="2.60.120.10">
    <property type="entry name" value="Jelly Rolls"/>
    <property type="match status" value="1"/>
</dbReference>
<comment type="caution">
    <text evidence="2">The sequence shown here is derived from an EMBL/GenBank/DDBJ whole genome shotgun (WGS) entry which is preliminary data.</text>
</comment>
<keyword evidence="3" id="KW-1185">Reference proteome</keyword>
<organism evidence="2 3">
    <name type="scientific">Mesorhizobium wenxiniae</name>
    <dbReference type="NCBI Taxonomy" id="2014805"/>
    <lineage>
        <taxon>Bacteria</taxon>
        <taxon>Pseudomonadati</taxon>
        <taxon>Pseudomonadota</taxon>
        <taxon>Alphaproteobacteria</taxon>
        <taxon>Hyphomicrobiales</taxon>
        <taxon>Phyllobacteriaceae</taxon>
        <taxon>Mesorhizobium</taxon>
    </lineage>
</organism>
<dbReference type="Pfam" id="PF07883">
    <property type="entry name" value="Cupin_2"/>
    <property type="match status" value="1"/>
</dbReference>
<dbReference type="SUPFAM" id="SSF51182">
    <property type="entry name" value="RmlC-like cupins"/>
    <property type="match status" value="1"/>
</dbReference>
<dbReference type="InterPro" id="IPR014710">
    <property type="entry name" value="RmlC-like_jellyroll"/>
</dbReference>
<protein>
    <recommendedName>
        <fullName evidence="1">Cupin type-2 domain-containing protein</fullName>
    </recommendedName>
</protein>
<evidence type="ECO:0000259" key="1">
    <source>
        <dbReference type="Pfam" id="PF07883"/>
    </source>
</evidence>
<dbReference type="InterPro" id="IPR011051">
    <property type="entry name" value="RmlC_Cupin_sf"/>
</dbReference>
<dbReference type="InterPro" id="IPR013096">
    <property type="entry name" value="Cupin_2"/>
</dbReference>
<feature type="domain" description="Cupin type-2" evidence="1">
    <location>
        <begin position="40"/>
        <end position="95"/>
    </location>
</feature>
<sequence length="152" mass="16736">MSRAAAEVLQPIIAKPGTPPISAVGTSLVVREWTMSGPDWMHVHESDDEAWHVLEGMLRFKFLDREVDATPGTTVFVPAGLAHTYQAIEPSRYLIILTPKIDRLIERLLDPTEVSDLRTTLGEFDTVMVDRPANDGADIHTPQHGGLDAVDV</sequence>
<dbReference type="RefSeq" id="WP_095521490.1">
    <property type="nucleotide sequence ID" value="NZ_NPKH01000037.1"/>
</dbReference>
<name>A0A271K8S3_9HYPH</name>